<keyword evidence="3" id="KW-1185">Reference proteome</keyword>
<proteinExistence type="predicted"/>
<keyword evidence="1" id="KW-0812">Transmembrane</keyword>
<dbReference type="RefSeq" id="WP_008057811.1">
    <property type="nucleotide sequence ID" value="NZ_AFHG01000028.1"/>
</dbReference>
<organism evidence="2 3">
    <name type="scientific">Methyloversatilis universalis (strain ATCC BAA-1314 / DSM 25237 / JCM 13912 / CCUG 52030 / FAM5)</name>
    <dbReference type="NCBI Taxonomy" id="1000565"/>
    <lineage>
        <taxon>Bacteria</taxon>
        <taxon>Pseudomonadati</taxon>
        <taxon>Pseudomonadota</taxon>
        <taxon>Betaproteobacteria</taxon>
        <taxon>Nitrosomonadales</taxon>
        <taxon>Sterolibacteriaceae</taxon>
        <taxon>Methyloversatilis</taxon>
    </lineage>
</organism>
<dbReference type="Proteomes" id="UP000005019">
    <property type="component" value="Unassembled WGS sequence"/>
</dbReference>
<comment type="caution">
    <text evidence="2">The sequence shown here is derived from an EMBL/GenBank/DDBJ whole genome shotgun (WGS) entry which is preliminary data.</text>
</comment>
<evidence type="ECO:0000313" key="3">
    <source>
        <dbReference type="Proteomes" id="UP000005019"/>
    </source>
</evidence>
<name>F5R753_METUF</name>
<accession>F5R753</accession>
<evidence type="ECO:0000256" key="1">
    <source>
        <dbReference type="SAM" id="Phobius"/>
    </source>
</evidence>
<dbReference type="eggNOG" id="ENOG5033GKQ">
    <property type="taxonomic scope" value="Bacteria"/>
</dbReference>
<gene>
    <name evidence="2" type="ORF">METUNv1_00131</name>
</gene>
<protein>
    <recommendedName>
        <fullName evidence="4">Transmembrane protein</fullName>
    </recommendedName>
</protein>
<dbReference type="STRING" id="1000565.METUNv1_00131"/>
<dbReference type="AlphaFoldDB" id="F5R753"/>
<keyword evidence="1" id="KW-0472">Membrane</keyword>
<keyword evidence="1" id="KW-1133">Transmembrane helix</keyword>
<dbReference type="EMBL" id="AFHG01000028">
    <property type="protein sequence ID" value="EGK73504.1"/>
    <property type="molecule type" value="Genomic_DNA"/>
</dbReference>
<feature type="transmembrane region" description="Helical" evidence="1">
    <location>
        <begin position="37"/>
        <end position="59"/>
    </location>
</feature>
<dbReference type="OrthoDB" id="9182815at2"/>
<feature type="transmembrane region" description="Helical" evidence="1">
    <location>
        <begin position="6"/>
        <end position="25"/>
    </location>
</feature>
<evidence type="ECO:0000313" key="2">
    <source>
        <dbReference type="EMBL" id="EGK73504.1"/>
    </source>
</evidence>
<sequence length="60" mass="6707">MLIVRLIGVLLIIAVGACFLAFVLTGDRRYLAFAWRLIRYAVIAVLGFFALLALERVIVL</sequence>
<reference evidence="2 3" key="1">
    <citation type="journal article" date="2011" name="J. Bacteriol.">
        <title>Genome sequence of Methyloversatilis universalis FAM5T, a methylotrophic representative of the order Rhodocyclales.</title>
        <authorList>
            <person name="Kittichotirat W."/>
            <person name="Good N.M."/>
            <person name="Hall R."/>
            <person name="Bringel F."/>
            <person name="Lajus A."/>
            <person name="Medigue C."/>
            <person name="Smalley N.E."/>
            <person name="Beck D."/>
            <person name="Bumgarner R."/>
            <person name="Vuilleumier S."/>
            <person name="Kalyuzhnaya M.G."/>
        </authorList>
    </citation>
    <scope>NUCLEOTIDE SEQUENCE [LARGE SCALE GENOMIC DNA]</scope>
    <source>
        <strain evidence="3">ATCC BAA-1314 / JCM 13912 / FAM5</strain>
    </source>
</reference>
<dbReference type="PROSITE" id="PS51257">
    <property type="entry name" value="PROKAR_LIPOPROTEIN"/>
    <property type="match status" value="1"/>
</dbReference>
<evidence type="ECO:0008006" key="4">
    <source>
        <dbReference type="Google" id="ProtNLM"/>
    </source>
</evidence>